<proteinExistence type="inferred from homology"/>
<evidence type="ECO:0000313" key="18">
    <source>
        <dbReference type="EMBL" id="KRT56419.1"/>
    </source>
</evidence>
<comment type="subcellular location">
    <subcellularLocation>
        <location evidence="1">Cell inner membrane</location>
        <topology evidence="1">Multi-pass membrane protein</topology>
    </subcellularLocation>
</comment>
<dbReference type="InterPro" id="IPR000014">
    <property type="entry name" value="PAS"/>
</dbReference>
<feature type="transmembrane region" description="Helical" evidence="13">
    <location>
        <begin position="188"/>
        <end position="207"/>
    </location>
</feature>
<dbReference type="GO" id="GO:0004888">
    <property type="term" value="F:transmembrane signaling receptor activity"/>
    <property type="evidence" value="ECO:0007669"/>
    <property type="project" value="InterPro"/>
</dbReference>
<feature type="domain" description="Methyl-accepting transducer" evidence="14">
    <location>
        <begin position="488"/>
        <end position="717"/>
    </location>
</feature>
<dbReference type="GO" id="GO:0007165">
    <property type="term" value="P:signal transduction"/>
    <property type="evidence" value="ECO:0007669"/>
    <property type="project" value="UniProtKB-KW"/>
</dbReference>
<dbReference type="EMBL" id="LDXT01000052">
    <property type="protein sequence ID" value="KRT56419.1"/>
    <property type="molecule type" value="Genomic_DNA"/>
</dbReference>
<dbReference type="FunFam" id="1.10.287.950:FF:000001">
    <property type="entry name" value="Methyl-accepting chemotaxis sensory transducer"/>
    <property type="match status" value="1"/>
</dbReference>
<evidence type="ECO:0000259" key="15">
    <source>
        <dbReference type="PROSITE" id="PS50112"/>
    </source>
</evidence>
<dbReference type="InterPro" id="IPR001610">
    <property type="entry name" value="PAC"/>
</dbReference>
<evidence type="ECO:0000256" key="13">
    <source>
        <dbReference type="SAM" id="Phobius"/>
    </source>
</evidence>
<evidence type="ECO:0000256" key="7">
    <source>
        <dbReference type="ARBA" id="ARBA00022989"/>
    </source>
</evidence>
<keyword evidence="7 13" id="KW-1133">Transmembrane helix</keyword>
<dbReference type="SMART" id="SM00283">
    <property type="entry name" value="MA"/>
    <property type="match status" value="1"/>
</dbReference>
<evidence type="ECO:0000256" key="9">
    <source>
        <dbReference type="ARBA" id="ARBA00023224"/>
    </source>
</evidence>
<evidence type="ECO:0000256" key="10">
    <source>
        <dbReference type="ARBA" id="ARBA00029447"/>
    </source>
</evidence>
<sequence>MKINQPVTNNERYMKPGSILVSKTDLKGTITYCNKDFVEISGFSRRELYGKNHNIVRHPDMPPQAFEDLWETSKAGKPWTGIVKNRCKNGDYYWVKANVTPLRSNGRVTEYMSVRTPPTREEIAAVEPLYRGLLADSNATLAPKGLARLAAGFKRLQLKTILNTILFLMVVMFVGLAAMVHFQVAETTFLALLAGLSLITLVSGAFLNRHITRPMKYIQEKLDQIAEGNYFDWVENDRDDEIGQMLQSLKSTQIKLGFDVMDAREQANEAGRLKEALDNSSTSVTVSDKDNILIFMNKAARAQFEVLGENVRSQGKPFDVDGLLGSSLADFFPDEKLAEMYRTQLSETRTSQFDAWSRSFKLITSPVLDSDGDYQGRVTQWIDITEELKVEREIDAIVGAAKGGDLSQRIELEGKTGFFVQLAGGINELINTVDQVFSDIGQAMQRLSKGDLTKPISADYAGTFGEVRDNVNSTITNLEKVVVQLNESADVIRTGAGEISAGNNNLSSRTEQQAASLEETASSMEELTSTVRNNADNAQQANQLAASARSTAEHGGEVVSSAVQAMNAINTASSKIAEIIGVIDEIAFQTNLLALNASVEAARAGEQGRGFAVVATEVRNLAGRSATAAKEIKELIQDSVHKVKSGAELVNESGETLEQIVTSVKKVGDIISEIAAASQEQSSGIDQVNLAVTSMDEVTQQNAALAEQTSAAAASMNEKAQQLDSLVRFFKTDATSRHSAAPLPTARAKRIQPVREMKQSPVAKEAVAASQSTQSSVRKITPVPESDSDEWEEF</sequence>
<evidence type="ECO:0000256" key="5">
    <source>
        <dbReference type="ARBA" id="ARBA00022519"/>
    </source>
</evidence>
<dbReference type="CDD" id="cd11386">
    <property type="entry name" value="MCP_signal"/>
    <property type="match status" value="1"/>
</dbReference>
<dbReference type="InterPro" id="IPR004089">
    <property type="entry name" value="MCPsignal_dom"/>
</dbReference>
<dbReference type="SUPFAM" id="SSF158472">
    <property type="entry name" value="HAMP domain-like"/>
    <property type="match status" value="1"/>
</dbReference>
<dbReference type="PROSITE" id="PS50192">
    <property type="entry name" value="T_SNARE"/>
    <property type="match status" value="1"/>
</dbReference>
<name>A0A0T5Z0M6_9GAMM</name>
<dbReference type="InterPro" id="IPR003660">
    <property type="entry name" value="HAMP_dom"/>
</dbReference>
<evidence type="ECO:0000259" key="17">
    <source>
        <dbReference type="PROSITE" id="PS50885"/>
    </source>
</evidence>
<accession>A0A0T5Z0M6</accession>
<feature type="domain" description="T-SNARE coiled-coil homology" evidence="16">
    <location>
        <begin position="647"/>
        <end position="696"/>
    </location>
</feature>
<evidence type="ECO:0000259" key="14">
    <source>
        <dbReference type="PROSITE" id="PS50111"/>
    </source>
</evidence>
<dbReference type="Pfam" id="PF18947">
    <property type="entry name" value="HAMP_2"/>
    <property type="match status" value="1"/>
</dbReference>
<evidence type="ECO:0000256" key="1">
    <source>
        <dbReference type="ARBA" id="ARBA00004429"/>
    </source>
</evidence>
<keyword evidence="8 13" id="KW-0472">Membrane</keyword>
<dbReference type="InterPro" id="IPR000727">
    <property type="entry name" value="T_SNARE_dom"/>
</dbReference>
<comment type="similarity">
    <text evidence="10">Belongs to the methyl-accepting chemotaxis (MCP) protein family.</text>
</comment>
<evidence type="ECO:0000259" key="16">
    <source>
        <dbReference type="PROSITE" id="PS50192"/>
    </source>
</evidence>
<dbReference type="RefSeq" id="WP_060528461.1">
    <property type="nucleotide sequence ID" value="NZ_KQ557132.1"/>
</dbReference>
<feature type="domain" description="PAS" evidence="15">
    <location>
        <begin position="25"/>
        <end position="60"/>
    </location>
</feature>
<comment type="caution">
    <text evidence="18">The sequence shown here is derived from an EMBL/GenBank/DDBJ whole genome shotgun (WGS) entry which is preliminary data.</text>
</comment>
<protein>
    <submittedName>
        <fullName evidence="18">Methyl-accepting chemotaxis sensory transducer with Pas/Pac sensor</fullName>
    </submittedName>
</protein>
<keyword evidence="5" id="KW-0997">Cell inner membrane</keyword>
<dbReference type="Gene3D" id="6.10.340.10">
    <property type="match status" value="1"/>
</dbReference>
<dbReference type="FunFam" id="3.30.450.20:FF:000046">
    <property type="entry name" value="Aerotaxis sensor receptor"/>
    <property type="match status" value="1"/>
</dbReference>
<feature type="domain" description="HAMP" evidence="17">
    <location>
        <begin position="431"/>
        <end position="483"/>
    </location>
</feature>
<dbReference type="GO" id="GO:0005886">
    <property type="term" value="C:plasma membrane"/>
    <property type="evidence" value="ECO:0007669"/>
    <property type="project" value="UniProtKB-SubCell"/>
</dbReference>
<dbReference type="PANTHER" id="PTHR43531">
    <property type="entry name" value="PROTEIN ICFG"/>
    <property type="match status" value="1"/>
</dbReference>
<dbReference type="GO" id="GO:0052131">
    <property type="term" value="P:positive aerotaxis"/>
    <property type="evidence" value="ECO:0007669"/>
    <property type="project" value="UniProtKB-ARBA"/>
</dbReference>
<evidence type="ECO:0000256" key="12">
    <source>
        <dbReference type="SAM" id="MobiDB-lite"/>
    </source>
</evidence>
<gene>
    <name evidence="18" type="ORF">Ga0074115_1459</name>
</gene>
<evidence type="ECO:0000256" key="2">
    <source>
        <dbReference type="ARBA" id="ARBA00022475"/>
    </source>
</evidence>
<evidence type="ECO:0000256" key="6">
    <source>
        <dbReference type="ARBA" id="ARBA00022692"/>
    </source>
</evidence>
<dbReference type="PROSITE" id="PS50111">
    <property type="entry name" value="CHEMOTAXIS_TRANSDUC_2"/>
    <property type="match status" value="1"/>
</dbReference>
<evidence type="ECO:0000313" key="19">
    <source>
        <dbReference type="Proteomes" id="UP000051634"/>
    </source>
</evidence>
<dbReference type="PROSITE" id="PS50112">
    <property type="entry name" value="PAS"/>
    <property type="match status" value="1"/>
</dbReference>
<dbReference type="Pfam" id="PF00672">
    <property type="entry name" value="HAMP"/>
    <property type="match status" value="1"/>
</dbReference>
<dbReference type="PANTHER" id="PTHR43531:SF14">
    <property type="entry name" value="METHYL-ACCEPTING CHEMOTAXIS PROTEIN I-RELATED"/>
    <property type="match status" value="1"/>
</dbReference>
<dbReference type="Gene3D" id="3.30.450.20">
    <property type="entry name" value="PAS domain"/>
    <property type="match status" value="2"/>
</dbReference>
<evidence type="ECO:0000256" key="3">
    <source>
        <dbReference type="ARBA" id="ARBA00022481"/>
    </source>
</evidence>
<dbReference type="SMART" id="SM00304">
    <property type="entry name" value="HAMP"/>
    <property type="match status" value="2"/>
</dbReference>
<dbReference type="PROSITE" id="PS50885">
    <property type="entry name" value="HAMP"/>
    <property type="match status" value="1"/>
</dbReference>
<dbReference type="SUPFAM" id="SSF55785">
    <property type="entry name" value="PYP-like sensor domain (PAS domain)"/>
    <property type="match status" value="2"/>
</dbReference>
<keyword evidence="19" id="KW-1185">Reference proteome</keyword>
<keyword evidence="6 13" id="KW-0812">Transmembrane</keyword>
<reference evidence="18 19" key="1">
    <citation type="submission" date="2015-11" db="EMBL/GenBank/DDBJ databases">
        <title>The genome of Candidatus Endoriftia persephone in Ridgeia piscesae and population structure of the North Eastern Pacific vestimentiferan symbionts.</title>
        <authorList>
            <person name="Perez M."/>
            <person name="Juniper K.S."/>
        </authorList>
    </citation>
    <scope>NUCLEOTIDE SEQUENCE [LARGE SCALE GENOMIC DNA]</scope>
    <source>
        <strain evidence="18">Ind11</strain>
    </source>
</reference>
<keyword evidence="4" id="KW-0145">Chemotaxis</keyword>
<dbReference type="SMART" id="SM00086">
    <property type="entry name" value="PAC"/>
    <property type="match status" value="1"/>
</dbReference>
<keyword evidence="9 11" id="KW-0807">Transducer</keyword>
<dbReference type="Gene3D" id="1.10.287.950">
    <property type="entry name" value="Methyl-accepting chemotaxis protein"/>
    <property type="match status" value="1"/>
</dbReference>
<dbReference type="OrthoDB" id="9765776at2"/>
<feature type="region of interest" description="Disordered" evidence="12">
    <location>
        <begin position="737"/>
        <end position="794"/>
    </location>
</feature>
<dbReference type="Pfam" id="PF00015">
    <property type="entry name" value="MCPsignal"/>
    <property type="match status" value="1"/>
</dbReference>
<keyword evidence="2" id="KW-1003">Cell membrane</keyword>
<dbReference type="InterPro" id="IPR013655">
    <property type="entry name" value="PAS_fold_3"/>
</dbReference>
<feature type="transmembrane region" description="Helical" evidence="13">
    <location>
        <begin position="161"/>
        <end position="182"/>
    </location>
</feature>
<dbReference type="NCBIfam" id="TIGR00229">
    <property type="entry name" value="sensory_box"/>
    <property type="match status" value="1"/>
</dbReference>
<dbReference type="SMART" id="SM00091">
    <property type="entry name" value="PAS"/>
    <property type="match status" value="2"/>
</dbReference>
<dbReference type="PRINTS" id="PR00260">
    <property type="entry name" value="CHEMTRNSDUCR"/>
</dbReference>
<dbReference type="Pfam" id="PF13426">
    <property type="entry name" value="PAS_9"/>
    <property type="match status" value="1"/>
</dbReference>
<dbReference type="PATRIC" id="fig|54398.3.peg.2016"/>
<evidence type="ECO:0000256" key="11">
    <source>
        <dbReference type="PROSITE-ProRule" id="PRU00284"/>
    </source>
</evidence>
<dbReference type="InterPro" id="IPR035965">
    <property type="entry name" value="PAS-like_dom_sf"/>
</dbReference>
<keyword evidence="3" id="KW-0488">Methylation</keyword>
<dbReference type="Pfam" id="PF08447">
    <property type="entry name" value="PAS_3"/>
    <property type="match status" value="1"/>
</dbReference>
<dbReference type="AlphaFoldDB" id="A0A0T5Z0M6"/>
<dbReference type="SUPFAM" id="SSF58104">
    <property type="entry name" value="Methyl-accepting chemotaxis protein (MCP) signaling domain"/>
    <property type="match status" value="1"/>
</dbReference>
<dbReference type="InterPro" id="IPR051310">
    <property type="entry name" value="MCP_chemotaxis"/>
</dbReference>
<evidence type="ECO:0000256" key="4">
    <source>
        <dbReference type="ARBA" id="ARBA00022500"/>
    </source>
</evidence>
<dbReference type="Proteomes" id="UP000051634">
    <property type="component" value="Unassembled WGS sequence"/>
</dbReference>
<organism evidence="18 19">
    <name type="scientific">endosymbiont of Ridgeia piscesae</name>
    <dbReference type="NCBI Taxonomy" id="54398"/>
    <lineage>
        <taxon>Bacteria</taxon>
        <taxon>Pseudomonadati</taxon>
        <taxon>Pseudomonadota</taxon>
        <taxon>Gammaproteobacteria</taxon>
        <taxon>sulfur-oxidizing symbionts</taxon>
    </lineage>
</organism>
<dbReference type="CDD" id="cd06225">
    <property type="entry name" value="HAMP"/>
    <property type="match status" value="1"/>
</dbReference>
<dbReference type="CDD" id="cd00130">
    <property type="entry name" value="PAS"/>
    <property type="match status" value="1"/>
</dbReference>
<dbReference type="InterPro" id="IPR004090">
    <property type="entry name" value="Chemotax_Me-accpt_rcpt"/>
</dbReference>
<evidence type="ECO:0000256" key="8">
    <source>
        <dbReference type="ARBA" id="ARBA00023136"/>
    </source>
</evidence>
<feature type="compositionally biased region" description="Low complexity" evidence="12">
    <location>
        <begin position="766"/>
        <end position="777"/>
    </location>
</feature>